<dbReference type="AlphaFoldDB" id="A0A4Y2EPM3"/>
<evidence type="ECO:0000313" key="5">
    <source>
        <dbReference type="Proteomes" id="UP000499080"/>
    </source>
</evidence>
<accession>A0A4Y2EPM3</accession>
<gene>
    <name evidence="3" type="ORF">AVEN_158392_1</name>
    <name evidence="1" type="ORF">AVEN_178529_1</name>
    <name evidence="2" type="ORF">AVEN_236600_1</name>
    <name evidence="4" type="ORF">AVEN_97011_1</name>
</gene>
<evidence type="ECO:0000313" key="3">
    <source>
        <dbReference type="EMBL" id="GBN20768.1"/>
    </source>
</evidence>
<comment type="caution">
    <text evidence="1">The sequence shown here is derived from an EMBL/GenBank/DDBJ whole genome shotgun (WGS) entry which is preliminary data.</text>
</comment>
<dbReference type="OrthoDB" id="6369833at2759"/>
<evidence type="ECO:0008006" key="6">
    <source>
        <dbReference type="Google" id="ProtNLM"/>
    </source>
</evidence>
<proteinExistence type="predicted"/>
<dbReference type="Proteomes" id="UP000499080">
    <property type="component" value="Unassembled WGS sequence"/>
</dbReference>
<dbReference type="EMBL" id="BGPR01170860">
    <property type="protein sequence ID" value="GBM30279.1"/>
    <property type="molecule type" value="Genomic_DNA"/>
</dbReference>
<sequence>MEESQEMNKQTVMLVQPHSFSHEPVPVCDLKKYIKSCLQMKWQIHWDQEIDNKLHSIKPIIENWSEDVNRKRSTILTRLRIGHTRFTHRHLLLGEPDPTCPHCSCTMSVKHILIECKHFKIHRLRFFNTSSPTLTTMIGRHPHIYLFEFLKIAGFYPHI</sequence>
<evidence type="ECO:0000313" key="2">
    <source>
        <dbReference type="EMBL" id="GBN20664.1"/>
    </source>
</evidence>
<protein>
    <recommendedName>
        <fullName evidence="6">Reverse transcriptase zinc-binding domain-containing protein</fullName>
    </recommendedName>
</protein>
<evidence type="ECO:0000313" key="1">
    <source>
        <dbReference type="EMBL" id="GBM30279.1"/>
    </source>
</evidence>
<organism evidence="1 5">
    <name type="scientific">Araneus ventricosus</name>
    <name type="common">Orbweaver spider</name>
    <name type="synonym">Epeira ventricosa</name>
    <dbReference type="NCBI Taxonomy" id="182803"/>
    <lineage>
        <taxon>Eukaryota</taxon>
        <taxon>Metazoa</taxon>
        <taxon>Ecdysozoa</taxon>
        <taxon>Arthropoda</taxon>
        <taxon>Chelicerata</taxon>
        <taxon>Arachnida</taxon>
        <taxon>Araneae</taxon>
        <taxon>Araneomorphae</taxon>
        <taxon>Entelegynae</taxon>
        <taxon>Araneoidea</taxon>
        <taxon>Araneidae</taxon>
        <taxon>Araneus</taxon>
    </lineage>
</organism>
<dbReference type="EMBL" id="BGPR01281730">
    <property type="protein sequence ID" value="GBN25384.1"/>
    <property type="molecule type" value="Genomic_DNA"/>
</dbReference>
<evidence type="ECO:0000313" key="4">
    <source>
        <dbReference type="EMBL" id="GBN25384.1"/>
    </source>
</evidence>
<name>A0A4Y2EPM3_ARAVE</name>
<keyword evidence="5" id="KW-1185">Reference proteome</keyword>
<dbReference type="EMBL" id="BGPR01202103">
    <property type="protein sequence ID" value="GBN20664.1"/>
    <property type="molecule type" value="Genomic_DNA"/>
</dbReference>
<reference evidence="1 5" key="1">
    <citation type="journal article" date="2019" name="Sci. Rep.">
        <title>Orb-weaving spider Araneus ventricosus genome elucidates the spidroin gene catalogue.</title>
        <authorList>
            <person name="Kono N."/>
            <person name="Nakamura H."/>
            <person name="Ohtoshi R."/>
            <person name="Moran D.A.P."/>
            <person name="Shinohara A."/>
            <person name="Yoshida Y."/>
            <person name="Fujiwara M."/>
            <person name="Mori M."/>
            <person name="Tomita M."/>
            <person name="Arakawa K."/>
        </authorList>
    </citation>
    <scope>NUCLEOTIDE SEQUENCE [LARGE SCALE GENOMIC DNA]</scope>
</reference>
<dbReference type="EMBL" id="BGPR01202141">
    <property type="protein sequence ID" value="GBN20768.1"/>
    <property type="molecule type" value="Genomic_DNA"/>
</dbReference>